<gene>
    <name evidence="2" type="ORF">CR513_10942</name>
</gene>
<accession>A0A371HR37</accession>
<dbReference type="Gene3D" id="3.30.70.270">
    <property type="match status" value="1"/>
</dbReference>
<dbReference type="InterPro" id="IPR043502">
    <property type="entry name" value="DNA/RNA_pol_sf"/>
</dbReference>
<dbReference type="Gene3D" id="3.10.10.10">
    <property type="entry name" value="HIV Type 1 Reverse Transcriptase, subunit A, domain 1"/>
    <property type="match status" value="1"/>
</dbReference>
<dbReference type="Pfam" id="PF08284">
    <property type="entry name" value="RVP_2"/>
    <property type="match status" value="1"/>
</dbReference>
<dbReference type="PROSITE" id="PS50878">
    <property type="entry name" value="RT_POL"/>
    <property type="match status" value="1"/>
</dbReference>
<dbReference type="OrthoDB" id="2431547at2759"/>
<reference evidence="2" key="1">
    <citation type="submission" date="2018-05" db="EMBL/GenBank/DDBJ databases">
        <title>Draft genome of Mucuna pruriens seed.</title>
        <authorList>
            <person name="Nnadi N.E."/>
            <person name="Vos R."/>
            <person name="Hasami M.H."/>
            <person name="Devisetty U.K."/>
            <person name="Aguiy J.C."/>
        </authorList>
    </citation>
    <scope>NUCLEOTIDE SEQUENCE [LARGE SCALE GENOMIC DNA]</scope>
    <source>
        <strain evidence="2">JCA_2017</strain>
    </source>
</reference>
<dbReference type="InterPro" id="IPR043128">
    <property type="entry name" value="Rev_trsase/Diguanyl_cyclase"/>
</dbReference>
<dbReference type="PANTHER" id="PTHR24559">
    <property type="entry name" value="TRANSPOSON TY3-I GAG-POL POLYPROTEIN"/>
    <property type="match status" value="1"/>
</dbReference>
<dbReference type="PANTHER" id="PTHR24559:SF444">
    <property type="entry name" value="REVERSE TRANSCRIPTASE DOMAIN-CONTAINING PROTEIN"/>
    <property type="match status" value="1"/>
</dbReference>
<evidence type="ECO:0000313" key="2">
    <source>
        <dbReference type="EMBL" id="RDY05237.1"/>
    </source>
</evidence>
<protein>
    <recommendedName>
        <fullName evidence="1">Reverse transcriptase domain-containing protein</fullName>
    </recommendedName>
</protein>
<feature type="domain" description="Reverse transcriptase" evidence="1">
    <location>
        <begin position="178"/>
        <end position="334"/>
    </location>
</feature>
<organism evidence="2 3">
    <name type="scientific">Mucuna pruriens</name>
    <name type="common">Velvet bean</name>
    <name type="synonym">Dolichos pruriens</name>
    <dbReference type="NCBI Taxonomy" id="157652"/>
    <lineage>
        <taxon>Eukaryota</taxon>
        <taxon>Viridiplantae</taxon>
        <taxon>Streptophyta</taxon>
        <taxon>Embryophyta</taxon>
        <taxon>Tracheophyta</taxon>
        <taxon>Spermatophyta</taxon>
        <taxon>Magnoliopsida</taxon>
        <taxon>eudicotyledons</taxon>
        <taxon>Gunneridae</taxon>
        <taxon>Pentapetalae</taxon>
        <taxon>rosids</taxon>
        <taxon>fabids</taxon>
        <taxon>Fabales</taxon>
        <taxon>Fabaceae</taxon>
        <taxon>Papilionoideae</taxon>
        <taxon>50 kb inversion clade</taxon>
        <taxon>NPAAA clade</taxon>
        <taxon>indigoferoid/millettioid clade</taxon>
        <taxon>Phaseoleae</taxon>
        <taxon>Mucuna</taxon>
    </lineage>
</organism>
<sequence length="334" mass="38961">MRIPGSIRKMILRKEFKVGQKVLLFNSQLKLIAGKLLSRWDGPFVITNSFPYGIVEVRDEANNNTFKVIGHQLKPYHEVCSCRSQLDVVLGMDWLFSNHVHINNLDKSIIFGKLIVHKDEIFITPNQAKSFLKDNAQAYMMLSSLKVEKNMVVNDVLIVKKFLELFPTDLKNQLKEFLKKQFTRPNVSPWGASILLVKKKDGSMRLCVDYCLLDKVTIKNRYPLPRIDDLMDQLVRVCVFSKISLRSSYNQIRVKFEDILKTASQAYYDHYEYMVMHFGVTNSPGLFMDYMNRIYHPYLDSFVVVLIDDTLVNSRTREEDVEHLTMVLQVFKDK</sequence>
<dbReference type="InterPro" id="IPR053134">
    <property type="entry name" value="RNA-dir_DNA_polymerase"/>
</dbReference>
<feature type="non-terminal residue" evidence="2">
    <location>
        <position position="1"/>
    </location>
</feature>
<dbReference type="SUPFAM" id="SSF56672">
    <property type="entry name" value="DNA/RNA polymerases"/>
    <property type="match status" value="1"/>
</dbReference>
<comment type="caution">
    <text evidence="2">The sequence shown here is derived from an EMBL/GenBank/DDBJ whole genome shotgun (WGS) entry which is preliminary data.</text>
</comment>
<evidence type="ECO:0000313" key="3">
    <source>
        <dbReference type="Proteomes" id="UP000257109"/>
    </source>
</evidence>
<dbReference type="InterPro" id="IPR000477">
    <property type="entry name" value="RT_dom"/>
</dbReference>
<name>A0A371HR37_MUCPR</name>
<dbReference type="Proteomes" id="UP000257109">
    <property type="component" value="Unassembled WGS sequence"/>
</dbReference>
<dbReference type="EMBL" id="QJKJ01001922">
    <property type="protein sequence ID" value="RDY05237.1"/>
    <property type="molecule type" value="Genomic_DNA"/>
</dbReference>
<dbReference type="Pfam" id="PF00078">
    <property type="entry name" value="RVT_1"/>
    <property type="match status" value="1"/>
</dbReference>
<dbReference type="AlphaFoldDB" id="A0A371HR37"/>
<dbReference type="CDD" id="cd01647">
    <property type="entry name" value="RT_LTR"/>
    <property type="match status" value="1"/>
</dbReference>
<keyword evidence="3" id="KW-1185">Reference proteome</keyword>
<evidence type="ECO:0000259" key="1">
    <source>
        <dbReference type="PROSITE" id="PS50878"/>
    </source>
</evidence>
<proteinExistence type="predicted"/>